<sequence>MSMDGQAIPNTQLQLAQVGDALLKLIYITNFFPNTTSEQQRQFSVLTSNVHLAKVACILGLQELSPHLTESSNIRSRATVVEAIIGAVFLDSGMDIPAAGHAIETMRVFEHVPDERSKERQHAIVLPSPKWRRARSVARKLDSAVRRCTSSNAGGEIDEARVGPGKRSFLSSEASSIAEVAGNEGQPLIRKKGLASCEDEKLIILINNQRGLLEQAEHDPKGVLEAMQRFRTNPSMLRHYMSFSVRRKEKEEREGRAGSLMHQYYTLRSFLSQRLLDFRLAAGPEWRSMPRPEHGAEGARSSRATTDCVELHGQALLAEQAARPSEPHQETSRQAPLHTLDDTRKFYATAVSDPKAALKSIPKSSRGNTKGWGTLLRSALIRNRRQQQILDEAGEVGSEAYQGHMLRALAFEKLLEYWSAIRQQSRSEQQGDRNGETQSDVNATVPDQVEETRASWRKHVSGAS</sequence>
<dbReference type="Pfam" id="PF00636">
    <property type="entry name" value="Ribonuclease_3"/>
    <property type="match status" value="1"/>
</dbReference>
<organism evidence="3 4">
    <name type="scientific">Septoria linicola</name>
    <dbReference type="NCBI Taxonomy" id="215465"/>
    <lineage>
        <taxon>Eukaryota</taxon>
        <taxon>Fungi</taxon>
        <taxon>Dikarya</taxon>
        <taxon>Ascomycota</taxon>
        <taxon>Pezizomycotina</taxon>
        <taxon>Dothideomycetes</taxon>
        <taxon>Dothideomycetidae</taxon>
        <taxon>Mycosphaerellales</taxon>
        <taxon>Mycosphaerellaceae</taxon>
        <taxon>Septoria</taxon>
    </lineage>
</organism>
<dbReference type="CDD" id="cd00593">
    <property type="entry name" value="RIBOc"/>
    <property type="match status" value="1"/>
</dbReference>
<feature type="domain" description="RNase III" evidence="2">
    <location>
        <begin position="14"/>
        <end position="93"/>
    </location>
</feature>
<feature type="region of interest" description="Disordered" evidence="1">
    <location>
        <begin position="423"/>
        <end position="464"/>
    </location>
</feature>
<name>A0A9Q9EP84_9PEZI</name>
<evidence type="ECO:0000259" key="2">
    <source>
        <dbReference type="Pfam" id="PF00636"/>
    </source>
</evidence>
<evidence type="ECO:0000313" key="4">
    <source>
        <dbReference type="Proteomes" id="UP001056384"/>
    </source>
</evidence>
<protein>
    <submittedName>
        <fullName evidence="3">Ribonuclease III domain-containing protein</fullName>
    </submittedName>
</protein>
<reference evidence="3" key="1">
    <citation type="submission" date="2022-06" db="EMBL/GenBank/DDBJ databases">
        <title>Complete genome sequences of two strains of the flax pathogen Septoria linicola.</title>
        <authorList>
            <person name="Lapalu N."/>
            <person name="Simon A."/>
            <person name="Demenou B."/>
            <person name="Paumier D."/>
            <person name="Guillot M.-P."/>
            <person name="Gout L."/>
            <person name="Valade R."/>
        </authorList>
    </citation>
    <scope>NUCLEOTIDE SEQUENCE</scope>
    <source>
        <strain evidence="3">SE15195</strain>
    </source>
</reference>
<accession>A0A9Q9EP84</accession>
<dbReference type="EMBL" id="CP099427">
    <property type="protein sequence ID" value="USW57840.1"/>
    <property type="molecule type" value="Genomic_DNA"/>
</dbReference>
<feature type="compositionally biased region" description="Basic residues" evidence="1">
    <location>
        <begin position="455"/>
        <end position="464"/>
    </location>
</feature>
<gene>
    <name evidence="3" type="ORF">Slin15195_G111590</name>
</gene>
<dbReference type="Proteomes" id="UP001056384">
    <property type="component" value="Chromosome 10"/>
</dbReference>
<evidence type="ECO:0000313" key="3">
    <source>
        <dbReference type="EMBL" id="USW57840.1"/>
    </source>
</evidence>
<dbReference type="InterPro" id="IPR000999">
    <property type="entry name" value="RNase_III_dom"/>
</dbReference>
<dbReference type="GO" id="GO:0004525">
    <property type="term" value="F:ribonuclease III activity"/>
    <property type="evidence" value="ECO:0007669"/>
    <property type="project" value="InterPro"/>
</dbReference>
<dbReference type="AlphaFoldDB" id="A0A9Q9EP84"/>
<dbReference type="Gene3D" id="1.10.1520.10">
    <property type="entry name" value="Ribonuclease III domain"/>
    <property type="match status" value="1"/>
</dbReference>
<keyword evidence="4" id="KW-1185">Reference proteome</keyword>
<dbReference type="SUPFAM" id="SSF69065">
    <property type="entry name" value="RNase III domain-like"/>
    <property type="match status" value="1"/>
</dbReference>
<evidence type="ECO:0000256" key="1">
    <source>
        <dbReference type="SAM" id="MobiDB-lite"/>
    </source>
</evidence>
<dbReference type="InterPro" id="IPR036389">
    <property type="entry name" value="RNase_III_sf"/>
</dbReference>
<dbReference type="GO" id="GO:0006396">
    <property type="term" value="P:RNA processing"/>
    <property type="evidence" value="ECO:0007669"/>
    <property type="project" value="InterPro"/>
</dbReference>
<proteinExistence type="predicted"/>